<comment type="caution">
    <text evidence="1">The sequence shown here is derived from an EMBL/GenBank/DDBJ whole genome shotgun (WGS) entry which is preliminary data.</text>
</comment>
<sequence length="290" mass="32853">MESLHISFKRVVDAGMFNGIVLNSVMHLSHMFYADDAVFMGQWSTKNIDTIIYVLKCFHRASGLSINLSKSKLLGVVVSEDRVVQAANRIGCGVLKAPFAYLGSKVGGNMSRIKSWDEIVDKMVPMKVLQRMESIRSQFFSGVDLNSKKSIWVKWSKVLCSKEKGGLGVSSLLRFNRLLYGKMLADSRLYDVAAKPVIRNELYMVFSSCSYEAEWVHDQLTDLSLTWKVMFYGVRLDRWYWTLDGSGEFSGSFGRKVIDDILGFRRSATQNSLDIKRSAIKLINFMRGMG</sequence>
<gene>
    <name evidence="1" type="ORF">Tco_1057875</name>
</gene>
<proteinExistence type="predicted"/>
<name>A0ABQ5H740_9ASTR</name>
<dbReference type="Proteomes" id="UP001151760">
    <property type="component" value="Unassembled WGS sequence"/>
</dbReference>
<dbReference type="PANTHER" id="PTHR33116">
    <property type="entry name" value="REVERSE TRANSCRIPTASE ZINC-BINDING DOMAIN-CONTAINING PROTEIN-RELATED-RELATED"/>
    <property type="match status" value="1"/>
</dbReference>
<evidence type="ECO:0000313" key="2">
    <source>
        <dbReference type="Proteomes" id="UP001151760"/>
    </source>
</evidence>
<dbReference type="EMBL" id="BQNB010019271">
    <property type="protein sequence ID" value="GJT83533.1"/>
    <property type="molecule type" value="Genomic_DNA"/>
</dbReference>
<reference evidence="1" key="2">
    <citation type="submission" date="2022-01" db="EMBL/GenBank/DDBJ databases">
        <authorList>
            <person name="Yamashiro T."/>
            <person name="Shiraishi A."/>
            <person name="Satake H."/>
            <person name="Nakayama K."/>
        </authorList>
    </citation>
    <scope>NUCLEOTIDE SEQUENCE</scope>
</reference>
<evidence type="ECO:0000313" key="1">
    <source>
        <dbReference type="EMBL" id="GJT83533.1"/>
    </source>
</evidence>
<reference evidence="1" key="1">
    <citation type="journal article" date="2022" name="Int. J. Mol. Sci.">
        <title>Draft Genome of Tanacetum Coccineum: Genomic Comparison of Closely Related Tanacetum-Family Plants.</title>
        <authorList>
            <person name="Yamashiro T."/>
            <person name="Shiraishi A."/>
            <person name="Nakayama K."/>
            <person name="Satake H."/>
        </authorList>
    </citation>
    <scope>NUCLEOTIDE SEQUENCE</scope>
</reference>
<organism evidence="1 2">
    <name type="scientific">Tanacetum coccineum</name>
    <dbReference type="NCBI Taxonomy" id="301880"/>
    <lineage>
        <taxon>Eukaryota</taxon>
        <taxon>Viridiplantae</taxon>
        <taxon>Streptophyta</taxon>
        <taxon>Embryophyta</taxon>
        <taxon>Tracheophyta</taxon>
        <taxon>Spermatophyta</taxon>
        <taxon>Magnoliopsida</taxon>
        <taxon>eudicotyledons</taxon>
        <taxon>Gunneridae</taxon>
        <taxon>Pentapetalae</taxon>
        <taxon>asterids</taxon>
        <taxon>campanulids</taxon>
        <taxon>Asterales</taxon>
        <taxon>Asteraceae</taxon>
        <taxon>Asteroideae</taxon>
        <taxon>Anthemideae</taxon>
        <taxon>Anthemidinae</taxon>
        <taxon>Tanacetum</taxon>
    </lineage>
</organism>
<keyword evidence="2" id="KW-1185">Reference proteome</keyword>
<evidence type="ECO:0008006" key="3">
    <source>
        <dbReference type="Google" id="ProtNLM"/>
    </source>
</evidence>
<dbReference type="PANTHER" id="PTHR33116:SF79">
    <property type="entry name" value="REVERSE TRANSCRIPTASE DOMAIN, ZINC FINGER, CCHC-TYPE-RELATED"/>
    <property type="match status" value="1"/>
</dbReference>
<accession>A0ABQ5H740</accession>
<protein>
    <recommendedName>
        <fullName evidence="3">RNA-directed DNA polymerase, eukaryota, reverse transcriptase zinc-binding domain protein</fullName>
    </recommendedName>
</protein>